<feature type="compositionally biased region" description="Polar residues" evidence="1">
    <location>
        <begin position="45"/>
        <end position="59"/>
    </location>
</feature>
<feature type="region of interest" description="Disordered" evidence="1">
    <location>
        <begin position="45"/>
        <end position="69"/>
    </location>
</feature>
<dbReference type="Proteomes" id="UP000826462">
    <property type="component" value="Chromosome 1"/>
</dbReference>
<name>A0ABX8UV35_9BURK</name>
<protein>
    <submittedName>
        <fullName evidence="2">Uncharacterized protein</fullName>
    </submittedName>
</protein>
<keyword evidence="3" id="KW-1185">Reference proteome</keyword>
<evidence type="ECO:0000256" key="1">
    <source>
        <dbReference type="SAM" id="MobiDB-lite"/>
    </source>
</evidence>
<evidence type="ECO:0000313" key="2">
    <source>
        <dbReference type="EMBL" id="QYD70733.1"/>
    </source>
</evidence>
<organism evidence="2 3">
    <name type="scientific">Paraburkholderia edwinii</name>
    <dbReference type="NCBI Taxonomy" id="2861782"/>
    <lineage>
        <taxon>Bacteria</taxon>
        <taxon>Pseudomonadati</taxon>
        <taxon>Pseudomonadota</taxon>
        <taxon>Betaproteobacteria</taxon>
        <taxon>Burkholderiales</taxon>
        <taxon>Burkholderiaceae</taxon>
        <taxon>Paraburkholderia</taxon>
    </lineage>
</organism>
<reference evidence="2 3" key="1">
    <citation type="submission" date="2021-07" db="EMBL/GenBank/DDBJ databases">
        <title>Paraburkholderia edwinii protects Aspergillus sp. from phenazines by acting as a toxin sponge.</title>
        <authorList>
            <person name="Dahlstrom K.M."/>
            <person name="Newman D.K."/>
        </authorList>
    </citation>
    <scope>NUCLEOTIDE SEQUENCE [LARGE SCALE GENOMIC DNA]</scope>
    <source>
        <strain evidence="2 3">Pe01</strain>
    </source>
</reference>
<evidence type="ECO:0000313" key="3">
    <source>
        <dbReference type="Proteomes" id="UP000826462"/>
    </source>
</evidence>
<dbReference type="RefSeq" id="WP_219800037.1">
    <property type="nucleotide sequence ID" value="NZ_CP080095.1"/>
</dbReference>
<accession>A0ABX8UV35</accession>
<sequence>MVAAICANDTRPDGTSGAFNDKEAIVLSGVSNNQTYNYGYSVSVSKSEDASGSQGNNEKTAPKAAGKSNTQMTDAINRANEMLDNPALKVVGETLSKMGPIGQLIHFIPDFFIGHLLSKGGEMLAHMLGDTGKVETHFEREQREGEY</sequence>
<gene>
    <name evidence="2" type="ORF">KZJ38_10875</name>
</gene>
<proteinExistence type="predicted"/>
<dbReference type="EMBL" id="CP080095">
    <property type="protein sequence ID" value="QYD70733.1"/>
    <property type="molecule type" value="Genomic_DNA"/>
</dbReference>